<keyword evidence="4" id="KW-1185">Reference proteome</keyword>
<dbReference type="Proteomes" id="UP001550628">
    <property type="component" value="Unassembled WGS sequence"/>
</dbReference>
<dbReference type="PANTHER" id="PTHR30007">
    <property type="entry name" value="PHP DOMAIN PROTEIN"/>
    <property type="match status" value="1"/>
</dbReference>
<sequence length="225" mass="24824">MRCRWIPRSCAFISTPPVLGLVWFTQGGNGSGCGHSEPVDHAIGRSRGGPTTKIHLACDGRGRPLTLLLTAGNVNDCTMFTQVLAGIWMPKPGRGQSWKRPRRVLADKGYSTRAIRAHLRTRGIAATIPERLDQQADRRRRGSAGGRPPVFDPVVYRRRNVVERCSTGSSSTARSPPAMTVRMNGCRPGRWSDPRYDWPSGLEFDLSTTVRGGACCRRTRPDVSR</sequence>
<feature type="region of interest" description="Disordered" evidence="1">
    <location>
        <begin position="133"/>
        <end position="152"/>
    </location>
</feature>
<evidence type="ECO:0000256" key="1">
    <source>
        <dbReference type="SAM" id="MobiDB-lite"/>
    </source>
</evidence>
<proteinExistence type="predicted"/>
<dbReference type="InterPro" id="IPR002559">
    <property type="entry name" value="Transposase_11"/>
</dbReference>
<dbReference type="Pfam" id="PF01609">
    <property type="entry name" value="DDE_Tnp_1"/>
    <property type="match status" value="1"/>
</dbReference>
<organism evidence="3 4">
    <name type="scientific">Nocardia rhamnosiphila</name>
    <dbReference type="NCBI Taxonomy" id="426716"/>
    <lineage>
        <taxon>Bacteria</taxon>
        <taxon>Bacillati</taxon>
        <taxon>Actinomycetota</taxon>
        <taxon>Actinomycetes</taxon>
        <taxon>Mycobacteriales</taxon>
        <taxon>Nocardiaceae</taxon>
        <taxon>Nocardia</taxon>
    </lineage>
</organism>
<feature type="domain" description="Transposase IS4-like" evidence="2">
    <location>
        <begin position="48"/>
        <end position="164"/>
    </location>
</feature>
<reference evidence="3 4" key="1">
    <citation type="submission" date="2024-06" db="EMBL/GenBank/DDBJ databases">
        <title>The Natural Products Discovery Center: Release of the First 8490 Sequenced Strains for Exploring Actinobacteria Biosynthetic Diversity.</title>
        <authorList>
            <person name="Kalkreuter E."/>
            <person name="Kautsar S.A."/>
            <person name="Yang D."/>
            <person name="Bader C.D."/>
            <person name="Teijaro C.N."/>
            <person name="Fluegel L."/>
            <person name="Davis C.M."/>
            <person name="Simpson J.R."/>
            <person name="Lauterbach L."/>
            <person name="Steele A.D."/>
            <person name="Gui C."/>
            <person name="Meng S."/>
            <person name="Li G."/>
            <person name="Viehrig K."/>
            <person name="Ye F."/>
            <person name="Su P."/>
            <person name="Kiefer A.F."/>
            <person name="Nichols A."/>
            <person name="Cepeda A.J."/>
            <person name="Yan W."/>
            <person name="Fan B."/>
            <person name="Jiang Y."/>
            <person name="Adhikari A."/>
            <person name="Zheng C.-J."/>
            <person name="Schuster L."/>
            <person name="Cowan T.M."/>
            <person name="Smanski M.J."/>
            <person name="Chevrette M.G."/>
            <person name="De Carvalho L.P.S."/>
            <person name="Shen B."/>
        </authorList>
    </citation>
    <scope>NUCLEOTIDE SEQUENCE [LARGE SCALE GENOMIC DNA]</scope>
    <source>
        <strain evidence="3 4">NPDC019708</strain>
    </source>
</reference>
<dbReference type="PANTHER" id="PTHR30007:SF1">
    <property type="entry name" value="BLR1914 PROTEIN"/>
    <property type="match status" value="1"/>
</dbReference>
<protein>
    <submittedName>
        <fullName evidence="3">Transposase</fullName>
    </submittedName>
</protein>
<name>A0ABV2WR99_9NOCA</name>
<evidence type="ECO:0000259" key="2">
    <source>
        <dbReference type="Pfam" id="PF01609"/>
    </source>
</evidence>
<accession>A0ABV2WR99</accession>
<gene>
    <name evidence="3" type="ORF">ABZ510_16290</name>
</gene>
<dbReference type="EMBL" id="JBEYBF010000010">
    <property type="protein sequence ID" value="MEU1953418.1"/>
    <property type="molecule type" value="Genomic_DNA"/>
</dbReference>
<comment type="caution">
    <text evidence="3">The sequence shown here is derived from an EMBL/GenBank/DDBJ whole genome shotgun (WGS) entry which is preliminary data.</text>
</comment>
<evidence type="ECO:0000313" key="3">
    <source>
        <dbReference type="EMBL" id="MEU1953418.1"/>
    </source>
</evidence>
<evidence type="ECO:0000313" key="4">
    <source>
        <dbReference type="Proteomes" id="UP001550628"/>
    </source>
</evidence>